<name>A0ACD0P3R8_9BASI</name>
<sequence>MDKAQEAGIKKDQEEKEQRHQHKHHQRNLSSQQHRNRRRSQEGLSRSSTAKFRALNNLRPHLPHLNIPVIEFPNQGSGTFSEFNQDAPIWARQPFKYLYYAYFGLSVGLVYLPWWSVCSIIPSKRGRRSWTWKKATMVKLYRHGTKLTFRTHTNLGRDLSREVPHSETLRCKFVWVDPLTKGEGSGVDGDIRGELLRAMKLQGIEAERTCGFWYGETDRDGGVGHRAAEDEKVIYHLHGGAYWIGTAHESDVTSAVNTEVLRFLSELYASKEPKTSRSSKAGKCSRTFSLDYRLCIPGKPQMGSYPAALLDAVAGYVYLVRSCGFKPENVVVAGDSAGGNLAIALCRYLRDEKVEAMPGSMLLMSPWADVSRSHSGPVGAPNLNSSAHKNRGCDIISPCLAFRNTAVSAFLGELPAREAYVNPYLSSISLQLPPHRGGVGPNWGFEGFPKKIYITSGSAEVSHDQHVTLAHRMAAGTRRGKPRYQGNRLSEGQDIHELSARFTYPRPRDLKLSLLEVLDRDSGSSAPASELEKEELGEEREVVLDEVKDAIHDYLLFGWFEPERSDTWRRIARWIDGAEREGEEGERVEL</sequence>
<reference evidence="1 2" key="1">
    <citation type="journal article" date="2018" name="Mol. Biol. Evol.">
        <title>Broad Genomic Sampling Reveals a Smut Pathogenic Ancestry of the Fungal Clade Ustilaginomycotina.</title>
        <authorList>
            <person name="Kijpornyongpan T."/>
            <person name="Mondo S.J."/>
            <person name="Barry K."/>
            <person name="Sandor L."/>
            <person name="Lee J."/>
            <person name="Lipzen A."/>
            <person name="Pangilinan J."/>
            <person name="LaButti K."/>
            <person name="Hainaut M."/>
            <person name="Henrissat B."/>
            <person name="Grigoriev I.V."/>
            <person name="Spatafora J.W."/>
            <person name="Aime M.C."/>
        </authorList>
    </citation>
    <scope>NUCLEOTIDE SEQUENCE [LARGE SCALE GENOMIC DNA]</scope>
    <source>
        <strain evidence="1 2">SA 807</strain>
    </source>
</reference>
<evidence type="ECO:0000313" key="1">
    <source>
        <dbReference type="EMBL" id="PWN52584.1"/>
    </source>
</evidence>
<dbReference type="Proteomes" id="UP000245626">
    <property type="component" value="Unassembled WGS sequence"/>
</dbReference>
<accession>A0ACD0P3R8</accession>
<evidence type="ECO:0000313" key="2">
    <source>
        <dbReference type="Proteomes" id="UP000245626"/>
    </source>
</evidence>
<keyword evidence="2" id="KW-1185">Reference proteome</keyword>
<protein>
    <submittedName>
        <fullName evidence="1">Alpha/beta-hydrolase</fullName>
    </submittedName>
</protein>
<proteinExistence type="predicted"/>
<gene>
    <name evidence="1" type="ORF">IE53DRAFT_311829</name>
</gene>
<dbReference type="EMBL" id="KZ819768">
    <property type="protein sequence ID" value="PWN52584.1"/>
    <property type="molecule type" value="Genomic_DNA"/>
</dbReference>
<organism evidence="1 2">
    <name type="scientific">Violaceomyces palustris</name>
    <dbReference type="NCBI Taxonomy" id="1673888"/>
    <lineage>
        <taxon>Eukaryota</taxon>
        <taxon>Fungi</taxon>
        <taxon>Dikarya</taxon>
        <taxon>Basidiomycota</taxon>
        <taxon>Ustilaginomycotina</taxon>
        <taxon>Ustilaginomycetes</taxon>
        <taxon>Violaceomycetales</taxon>
        <taxon>Violaceomycetaceae</taxon>
        <taxon>Violaceomyces</taxon>
    </lineage>
</organism>